<feature type="region of interest" description="Disordered" evidence="1">
    <location>
        <begin position="23"/>
        <end position="55"/>
    </location>
</feature>
<gene>
    <name evidence="2" type="ORF">QVD17_37163</name>
</gene>
<reference evidence="2" key="1">
    <citation type="journal article" date="2023" name="bioRxiv">
        <title>Improved chromosome-level genome assembly for marigold (Tagetes erecta).</title>
        <authorList>
            <person name="Jiang F."/>
            <person name="Yuan L."/>
            <person name="Wang S."/>
            <person name="Wang H."/>
            <person name="Xu D."/>
            <person name="Wang A."/>
            <person name="Fan W."/>
        </authorList>
    </citation>
    <scope>NUCLEOTIDE SEQUENCE</scope>
    <source>
        <strain evidence="2">WSJ</strain>
        <tissue evidence="2">Leaf</tissue>
    </source>
</reference>
<dbReference type="AlphaFoldDB" id="A0AAD8NJL1"/>
<comment type="caution">
    <text evidence="2">The sequence shown here is derived from an EMBL/GenBank/DDBJ whole genome shotgun (WGS) entry which is preliminary data.</text>
</comment>
<organism evidence="2 3">
    <name type="scientific">Tagetes erecta</name>
    <name type="common">African marigold</name>
    <dbReference type="NCBI Taxonomy" id="13708"/>
    <lineage>
        <taxon>Eukaryota</taxon>
        <taxon>Viridiplantae</taxon>
        <taxon>Streptophyta</taxon>
        <taxon>Embryophyta</taxon>
        <taxon>Tracheophyta</taxon>
        <taxon>Spermatophyta</taxon>
        <taxon>Magnoliopsida</taxon>
        <taxon>eudicotyledons</taxon>
        <taxon>Gunneridae</taxon>
        <taxon>Pentapetalae</taxon>
        <taxon>asterids</taxon>
        <taxon>campanulids</taxon>
        <taxon>Asterales</taxon>
        <taxon>Asteraceae</taxon>
        <taxon>Asteroideae</taxon>
        <taxon>Heliantheae alliance</taxon>
        <taxon>Tageteae</taxon>
        <taxon>Tagetes</taxon>
    </lineage>
</organism>
<dbReference type="Proteomes" id="UP001229421">
    <property type="component" value="Unassembled WGS sequence"/>
</dbReference>
<dbReference type="EMBL" id="JAUHHV010000010">
    <property type="protein sequence ID" value="KAK1410626.1"/>
    <property type="molecule type" value="Genomic_DNA"/>
</dbReference>
<proteinExistence type="predicted"/>
<accession>A0AAD8NJL1</accession>
<name>A0AAD8NJL1_TARER</name>
<protein>
    <submittedName>
        <fullName evidence="2">Uncharacterized protein</fullName>
    </submittedName>
</protein>
<sequence length="94" mass="10509">MTEPRSPRPITCKRDYLRQSVAAPLRDEYSSRGPDQPFRKAGKSESKTRQLTAPGGSAVDLQTLFLVRSKPDQFHNTLKLCSISSSPSIYNPDQ</sequence>
<keyword evidence="3" id="KW-1185">Reference proteome</keyword>
<evidence type="ECO:0000313" key="2">
    <source>
        <dbReference type="EMBL" id="KAK1410626.1"/>
    </source>
</evidence>
<evidence type="ECO:0000256" key="1">
    <source>
        <dbReference type="SAM" id="MobiDB-lite"/>
    </source>
</evidence>
<evidence type="ECO:0000313" key="3">
    <source>
        <dbReference type="Proteomes" id="UP001229421"/>
    </source>
</evidence>